<dbReference type="Pfam" id="PF20254">
    <property type="entry name" value="DMFA2_C"/>
    <property type="match status" value="1"/>
</dbReference>
<reference evidence="8" key="1">
    <citation type="journal article" date="2019" name="Int. J. Syst. Evol. Microbiol.">
        <title>The Global Catalogue of Microorganisms (GCM) 10K type strain sequencing project: providing services to taxonomists for standard genome sequencing and annotation.</title>
        <authorList>
            <consortium name="The Broad Institute Genomics Platform"/>
            <consortium name="The Broad Institute Genome Sequencing Center for Infectious Disease"/>
            <person name="Wu L."/>
            <person name="Ma J."/>
        </authorList>
    </citation>
    <scope>NUCLEOTIDE SEQUENCE [LARGE SCALE GENOMIC DNA]</scope>
    <source>
        <strain evidence="8">JCM 17130</strain>
    </source>
</reference>
<keyword evidence="1 3" id="KW-0732">Signal</keyword>
<evidence type="ECO:0000256" key="1">
    <source>
        <dbReference type="ARBA" id="ARBA00022729"/>
    </source>
</evidence>
<evidence type="ECO:0000259" key="4">
    <source>
        <dbReference type="Pfam" id="PF13205"/>
    </source>
</evidence>
<gene>
    <name evidence="7" type="ORF">ACFSE6_04895</name>
</gene>
<feature type="domain" description="SbsA Ig-like" evidence="4">
    <location>
        <begin position="1054"/>
        <end position="1135"/>
    </location>
</feature>
<evidence type="ECO:0000256" key="2">
    <source>
        <dbReference type="SAM" id="MobiDB-lite"/>
    </source>
</evidence>
<dbReference type="SUPFAM" id="SSF81296">
    <property type="entry name" value="E set domains"/>
    <property type="match status" value="1"/>
</dbReference>
<dbReference type="EMBL" id="JBHUEE010000002">
    <property type="protein sequence ID" value="MFD1717160.1"/>
    <property type="molecule type" value="Genomic_DNA"/>
</dbReference>
<dbReference type="InterPro" id="IPR025141">
    <property type="entry name" value="DUF4082"/>
</dbReference>
<feature type="chain" id="PRO_5047305460" evidence="3">
    <location>
        <begin position="34"/>
        <end position="1561"/>
    </location>
</feature>
<proteinExistence type="predicted"/>
<feature type="region of interest" description="Disordered" evidence="2">
    <location>
        <begin position="529"/>
        <end position="551"/>
    </location>
</feature>
<feature type="signal peptide" evidence="3">
    <location>
        <begin position="1"/>
        <end position="33"/>
    </location>
</feature>
<dbReference type="InterPro" id="IPR032812">
    <property type="entry name" value="SbsA_Ig"/>
</dbReference>
<dbReference type="Gene3D" id="2.60.40.1220">
    <property type="match status" value="1"/>
</dbReference>
<accession>A0ABW4L3J1</accession>
<evidence type="ECO:0000313" key="8">
    <source>
        <dbReference type="Proteomes" id="UP001597277"/>
    </source>
</evidence>
<feature type="domain" description="DUF4082" evidence="5">
    <location>
        <begin position="1415"/>
        <end position="1554"/>
    </location>
</feature>
<protein>
    <submittedName>
        <fullName evidence="7">DUF4082 domain-containing protein</fullName>
    </submittedName>
</protein>
<dbReference type="Pfam" id="PF13205">
    <property type="entry name" value="Big_5"/>
    <property type="match status" value="3"/>
</dbReference>
<feature type="compositionally biased region" description="Polar residues" evidence="2">
    <location>
        <begin position="529"/>
        <end position="547"/>
    </location>
</feature>
<dbReference type="Gene3D" id="2.60.40.650">
    <property type="match status" value="1"/>
</dbReference>
<feature type="domain" description="SbsA Ig-like" evidence="4">
    <location>
        <begin position="1314"/>
        <end position="1390"/>
    </location>
</feature>
<evidence type="ECO:0000313" key="7">
    <source>
        <dbReference type="EMBL" id="MFD1717160.1"/>
    </source>
</evidence>
<evidence type="ECO:0000259" key="6">
    <source>
        <dbReference type="Pfam" id="PF20254"/>
    </source>
</evidence>
<sequence length="1561" mass="164593">MTRGKPARRLMIALAIALFLGPTVVLISSPASAAADPCGPAGNEISCENSKPGTDPEVWDIWEAGSDDIQGFATDISVDVGGTIDFKIDTDAADYTITIYRTGWYQGKGARQIATVEPSAELPQVQPECLRDLTTDLYDCGNWEVSATWEVPSTAVSGVYVAKLTRPDTGGESHITFVVRDDTSDSDILFQTSDTTWHAYNTYGGASFYQGSIHGRAYQLSYNRPFTTRGQFAGRDFYFSSEYAMVRFLERNGYDVSYTTDVDSDRRGELIQNHRVFTSTGHDEYWSGQQRANIEAARDAGVHLAFFTGNEAYWRIRWENAAAGDPTPYRTMTSYKETWDDAKIDPSPQWTGTWRDPRFASPENGGGRPENALTGTAYMVNYSDLPVTVSDEEGKLRLWRHTDLASLAPGTSEELAPHTIGYESNEDLDNGFRPEGLIRLSTTVGEVPEYLQDFGTRVEPGTTTHHTTLYRADSGALVFSSASVQWAWGLDEEHDGDGAPADPRMQQATVNLLADMDTQPTTLQGDLERATTSTDTLGPSVTITGPASGQEVENGATVTVSGTAADAGGGRVAGVEVSTDDGETWHPAEGTTEWSYAYVQRGVGSVPVLVRAIDDSANIGSPARVQSEVSCPCSVFGDEAPENPALDDDTAVELGLRFTAEIDGFASGVRFYQGPGNAGPHVGSLWSAEGEQLATVTFDEETGAGWRTARFSSPVPLTAGTTYVVSYTAPAGRYASAADAFWYRGVEAGPVSVAGGYGADPAGVYAAPGAFPAASYGSSNYFVDVLFHTVDDSPLTIGAHSPRADSTSVAPTAAIATTVSKPVDPASVQVTLTDDDGTTVPGTVDYDESTRRVTFTPDQPLDPASRYTATVEARDPEGEGISGDAHWSFTTAAADRPEGECPCSLFNESEEPEVLEVPEAQAVTLGVRLTSDEPGTITAIRFYKGGGNVGTHTGALWTADGTKLAEATFTDESSQGWQTVTLDQPVAVEDGVEYIASYRTSVGHYSYTAGSFTSAFERGPLHVPADGGAYSYADDFPSGRTAGNYLVDVVFEPDEQLPSLVGSSPGDGVLGVGVDVDVTAEFDVPVGEGVEVVVSSAEGDVEGVTTVSADGRVVTFDPVESLAERTRYTVEVSGTGGASVSWDFETAGAHGCPCTVFSDEVPATASTSDGSRVELGMEFTPAEPGVVTGVRFYQGPANTGSHTGTLWSGDGQVLATVAFADEQGTGWRTAYFDEPVEVAAGTSYVVSYLAPAGGYSVTSDYFAAGPVTAGPLTAGAQNGRYAYGGGFPQDSYRDSNYFVDPIFEPREPAPPPAALVGSSPGDGVLGVGVDVDVTAEFDVPVGEGVEVVVSSAEGDVEGVTTVSADGRVVTFDPVESLAERTRYTVEVSGTGGASVSWDFETAGAHGCPCTVFSDEVPATASTSDGSRVELGMEFTPAEPGVVTGVRFYQGPANTGSHTGTLWSGDGQVLATVAFADEQGTGWRTAYFDEPVEVAAGTSYVVSYLAPAGGYSVTSDYFAAGPVTAGPLTAGAQNGRYAYGGGFPQDSYRDSNYFVDPIFEPR</sequence>
<feature type="domain" description="SbsA Ig-like" evidence="4">
    <location>
        <begin position="791"/>
        <end position="891"/>
    </location>
</feature>
<evidence type="ECO:0000259" key="5">
    <source>
        <dbReference type="Pfam" id="PF13313"/>
    </source>
</evidence>
<dbReference type="InterPro" id="IPR046540">
    <property type="entry name" value="DMFA2_C"/>
</dbReference>
<dbReference type="RefSeq" id="WP_388002853.1">
    <property type="nucleotide sequence ID" value="NZ_JBHUEE010000002.1"/>
</dbReference>
<feature type="region of interest" description="Disordered" evidence="2">
    <location>
        <begin position="346"/>
        <end position="369"/>
    </location>
</feature>
<organism evidence="7 8">
    <name type="scientific">Georgenia deserti</name>
    <dbReference type="NCBI Taxonomy" id="2093781"/>
    <lineage>
        <taxon>Bacteria</taxon>
        <taxon>Bacillati</taxon>
        <taxon>Actinomycetota</taxon>
        <taxon>Actinomycetes</taxon>
        <taxon>Micrococcales</taxon>
        <taxon>Bogoriellaceae</taxon>
        <taxon>Georgenia</taxon>
    </lineage>
</organism>
<dbReference type="Pfam" id="PF17957">
    <property type="entry name" value="Big_7"/>
    <property type="match status" value="1"/>
</dbReference>
<dbReference type="Pfam" id="PF13313">
    <property type="entry name" value="DUF4082"/>
    <property type="match status" value="4"/>
</dbReference>
<dbReference type="InterPro" id="IPR014755">
    <property type="entry name" value="Cu-Rt/internalin_Ig-like"/>
</dbReference>
<evidence type="ECO:0000256" key="3">
    <source>
        <dbReference type="SAM" id="SignalP"/>
    </source>
</evidence>
<dbReference type="InterPro" id="IPR014756">
    <property type="entry name" value="Ig_E-set"/>
</dbReference>
<feature type="domain" description="DUF4082" evidence="5">
    <location>
        <begin position="1160"/>
        <end position="1299"/>
    </location>
</feature>
<keyword evidence="8" id="KW-1185">Reference proteome</keyword>
<comment type="caution">
    <text evidence="7">The sequence shown here is derived from an EMBL/GenBank/DDBJ whole genome shotgun (WGS) entry which is preliminary data.</text>
</comment>
<name>A0ABW4L3J1_9MICO</name>
<feature type="domain" description="DUF4082" evidence="5">
    <location>
        <begin position="639"/>
        <end position="783"/>
    </location>
</feature>
<feature type="domain" description="DUF4082" evidence="5">
    <location>
        <begin position="910"/>
        <end position="1047"/>
    </location>
</feature>
<dbReference type="Proteomes" id="UP001597277">
    <property type="component" value="Unassembled WGS sequence"/>
</dbReference>
<feature type="domain" description="N,N-dimethylformamidase beta subunit-like C-terminal" evidence="6">
    <location>
        <begin position="96"/>
        <end position="493"/>
    </location>
</feature>